<dbReference type="PANTHER" id="PTHR30121">
    <property type="entry name" value="UNCHARACTERIZED PROTEIN YJGR-RELATED"/>
    <property type="match status" value="1"/>
</dbReference>
<evidence type="ECO:0000256" key="3">
    <source>
        <dbReference type="ARBA" id="ARBA00022840"/>
    </source>
</evidence>
<evidence type="ECO:0000256" key="1">
    <source>
        <dbReference type="ARBA" id="ARBA00006512"/>
    </source>
</evidence>
<dbReference type="AlphaFoldDB" id="A0A4Q7V3Y8"/>
<name>A0A4Q7V3Y8_9BURK</name>
<accession>A0A4Q7V3Y8</accession>
<dbReference type="InterPro" id="IPR004346">
    <property type="entry name" value="CagE_TrbE_VirB"/>
</dbReference>
<keyword evidence="9" id="KW-1185">Reference proteome</keyword>
<sequence>MTNTKRNANLEDHLSRVIPFSSSLTDSIVTTRQGDYLATWKIHGLSFEGLSDADAYAKMQSLNMFVRSISNGKFAFWVHRVRRYVSDRLSVPENGYAKDFLNRYYDDLSESGMMATEIYLTVVYRPYPQGKGSGIFSKVKRGIEDIRAENINAIEELSEIDRKIAATLDEYNTRLLGVYTQGKQVFSEQLEFYSYLINGFWWQIPAKDLPLYNYLPTTRHLFGDKIVESRDTYGSTYSTFVDIKDYCDFSSPGILNTLLGLNCEYVETHSFSPMTKLDSQAAIKRQKNQLISSEDDSLSQIEDLNVALDQLVADHISFGLYHYSLQLKGNSVEQVTAARSQAIELLSSSGSGFLGIPIDLVVADAYAAQLPSNFRYRHRVAKLSSRNFTGLCSFHNFASGKRDNNPFGEAVAILRSPSEQPVYFNFHHTPANENSFGKDDYLGNTQVIGKSGSGKTALAIFLLANLLKYKTQIVYFDKDRGAEIAIRRFGGQYLSLVRGQKTGFSPFKLEPTTENILFWEELVIYCSKSVALPHTPAELMQIHHAVNAVAELPVEVRSFDTLLENLPDDNDNSIAQRLRKWASGGSLSWCLNSDEDIVHFEPGRPYGFDYTEVLDNPEICGAIMMYLMFRVEKLIDGRKFAFFMDEYWKALSVSYFKDFAKNKQKTIRKQNGFGVYMTQSPEDTLKSDIARALIEQSATLILLPNPRADYDDYVNGFKLTETEYEIVKSLNEKDRVFLIKQEHTCSLAKLDLNGFPEDLKIISGTTANVNRLDKLRERLGDDPEVWHQPFVSGES</sequence>
<dbReference type="Pfam" id="PF03135">
    <property type="entry name" value="CagE_TrbE_VirB"/>
    <property type="match status" value="1"/>
</dbReference>
<dbReference type="Gene3D" id="3.40.50.300">
    <property type="entry name" value="P-loop containing nucleotide triphosphate hydrolases"/>
    <property type="match status" value="1"/>
</dbReference>
<evidence type="ECO:0000313" key="9">
    <source>
        <dbReference type="Proteomes" id="UP000293398"/>
    </source>
</evidence>
<feature type="domain" description="CagE TrbE VirB component of type IV transporter system central" evidence="6">
    <location>
        <begin position="175"/>
        <end position="379"/>
    </location>
</feature>
<dbReference type="InterPro" id="IPR051162">
    <property type="entry name" value="T4SS_component"/>
</dbReference>
<evidence type="ECO:0000256" key="2">
    <source>
        <dbReference type="ARBA" id="ARBA00022741"/>
    </source>
</evidence>
<comment type="similarity">
    <text evidence="1">Belongs to the TrbE/VirB4 family.</text>
</comment>
<keyword evidence="3" id="KW-0067">ATP-binding</keyword>
<evidence type="ECO:0000256" key="5">
    <source>
        <dbReference type="ARBA" id="ARBA00023635"/>
    </source>
</evidence>
<comment type="caution">
    <text evidence="8">The sequence shown here is derived from an EMBL/GenBank/DDBJ whole genome shotgun (WGS) entry which is preliminary data.</text>
</comment>
<evidence type="ECO:0000313" key="8">
    <source>
        <dbReference type="EMBL" id="RZT91176.1"/>
    </source>
</evidence>
<proteinExistence type="inferred from homology"/>
<evidence type="ECO:0000256" key="4">
    <source>
        <dbReference type="ARBA" id="ARBA00023026"/>
    </source>
</evidence>
<dbReference type="Pfam" id="PF19044">
    <property type="entry name" value="P-loop_TraG"/>
    <property type="match status" value="1"/>
</dbReference>
<dbReference type="InterPro" id="IPR043964">
    <property type="entry name" value="P-loop_TraG"/>
</dbReference>
<dbReference type="GO" id="GO:0005524">
    <property type="term" value="F:ATP binding"/>
    <property type="evidence" value="ECO:0007669"/>
    <property type="project" value="UniProtKB-KW"/>
</dbReference>
<feature type="domain" description="TraG P-loop" evidence="7">
    <location>
        <begin position="420"/>
        <end position="736"/>
    </location>
</feature>
<protein>
    <recommendedName>
        <fullName evidence="5">Type IV secretion system protein virB4</fullName>
    </recommendedName>
</protein>
<organism evidence="8 9">
    <name type="scientific">Advenella incenata</name>
    <dbReference type="NCBI Taxonomy" id="267800"/>
    <lineage>
        <taxon>Bacteria</taxon>
        <taxon>Pseudomonadati</taxon>
        <taxon>Pseudomonadota</taxon>
        <taxon>Betaproteobacteria</taxon>
        <taxon>Burkholderiales</taxon>
        <taxon>Alcaligenaceae</taxon>
    </lineage>
</organism>
<evidence type="ECO:0000259" key="6">
    <source>
        <dbReference type="Pfam" id="PF03135"/>
    </source>
</evidence>
<dbReference type="SUPFAM" id="SSF52540">
    <property type="entry name" value="P-loop containing nucleoside triphosphate hydrolases"/>
    <property type="match status" value="1"/>
</dbReference>
<dbReference type="InterPro" id="IPR027417">
    <property type="entry name" value="P-loop_NTPase"/>
</dbReference>
<keyword evidence="2" id="KW-0547">Nucleotide-binding</keyword>
<dbReference type="EMBL" id="SHKO01000006">
    <property type="protein sequence ID" value="RZT91176.1"/>
    <property type="molecule type" value="Genomic_DNA"/>
</dbReference>
<evidence type="ECO:0000259" key="7">
    <source>
        <dbReference type="Pfam" id="PF19044"/>
    </source>
</evidence>
<gene>
    <name evidence="8" type="ORF">EV681_4529</name>
</gene>
<dbReference type="InterPro" id="IPR018145">
    <property type="entry name" value="CagE_TrbE_VirB_cntrl_dom"/>
</dbReference>
<keyword evidence="4" id="KW-0843">Virulence</keyword>
<reference evidence="8 9" key="1">
    <citation type="submission" date="2019-02" db="EMBL/GenBank/DDBJ databases">
        <title>Genomic Encyclopedia of Type Strains, Phase IV (KMG-IV): sequencing the most valuable type-strain genomes for metagenomic binning, comparative biology and taxonomic classification.</title>
        <authorList>
            <person name="Goeker M."/>
        </authorList>
    </citation>
    <scope>NUCLEOTIDE SEQUENCE [LARGE SCALE GENOMIC DNA]</scope>
    <source>
        <strain evidence="8 9">DSM 23814</strain>
    </source>
</reference>
<dbReference type="Proteomes" id="UP000293398">
    <property type="component" value="Unassembled WGS sequence"/>
</dbReference>
<dbReference type="NCBIfam" id="TIGR00929">
    <property type="entry name" value="VirB4_CagE"/>
    <property type="match status" value="1"/>
</dbReference>
<dbReference type="PANTHER" id="PTHR30121:SF12">
    <property type="entry name" value="TYPE IV SECRETION SYSTEM PROTEIN CAGE"/>
    <property type="match status" value="1"/>
</dbReference>